<dbReference type="RefSeq" id="WP_283175128.1">
    <property type="nucleotide sequence ID" value="NZ_JAPNOA010000058.1"/>
</dbReference>
<dbReference type="GO" id="GO:0017038">
    <property type="term" value="P:protein import"/>
    <property type="evidence" value="ECO:0007669"/>
    <property type="project" value="TreeGrafter"/>
</dbReference>
<feature type="transmembrane region" description="Helical" evidence="9">
    <location>
        <begin position="6"/>
        <end position="32"/>
    </location>
</feature>
<dbReference type="PANTHER" id="PTHR30625:SF15">
    <property type="entry name" value="BIOPOLYMER TRANSPORT PROTEIN EXBB"/>
    <property type="match status" value="1"/>
</dbReference>
<proteinExistence type="inferred from homology"/>
<evidence type="ECO:0000256" key="9">
    <source>
        <dbReference type="SAM" id="Phobius"/>
    </source>
</evidence>
<evidence type="ECO:0000256" key="2">
    <source>
        <dbReference type="ARBA" id="ARBA00022448"/>
    </source>
</evidence>
<feature type="transmembrane region" description="Helical" evidence="9">
    <location>
        <begin position="162"/>
        <end position="182"/>
    </location>
</feature>
<keyword evidence="6 9" id="KW-1133">Transmembrane helix</keyword>
<evidence type="ECO:0000313" key="12">
    <source>
        <dbReference type="Proteomes" id="UP001150830"/>
    </source>
</evidence>
<dbReference type="InterPro" id="IPR050790">
    <property type="entry name" value="ExbB/TolQ_transport"/>
</dbReference>
<sequence>MELFESFLAAIGGPVSGLMLLMSVVATCLILAKLWELAGYGRNSQRLADQTLEQLRQNSGLKERNEALLLLRNRRSPRLQAMAAVLEVSQTGVAMADVREESMRLARKALNQMTMGLRPLEVIANLAPLMGLFGTVLGMIEAFRSMEAAGSQVDPSVLSGGIWQALLTTAVGLAIAIPVSLIHSAFERGAEREANAALDIMEQLFHLFGQRHEAGISAATSGQVRRA</sequence>
<dbReference type="Pfam" id="PF01618">
    <property type="entry name" value="MotA_ExbB"/>
    <property type="match status" value="1"/>
</dbReference>
<evidence type="ECO:0000256" key="8">
    <source>
        <dbReference type="RuleBase" id="RU004057"/>
    </source>
</evidence>
<keyword evidence="3" id="KW-1003">Cell membrane</keyword>
<evidence type="ECO:0000256" key="1">
    <source>
        <dbReference type="ARBA" id="ARBA00004651"/>
    </source>
</evidence>
<keyword evidence="4 9" id="KW-0812">Transmembrane</keyword>
<dbReference type="AlphaFoldDB" id="A0A9X3ITI3"/>
<dbReference type="GO" id="GO:0005886">
    <property type="term" value="C:plasma membrane"/>
    <property type="evidence" value="ECO:0007669"/>
    <property type="project" value="UniProtKB-SubCell"/>
</dbReference>
<dbReference type="InterPro" id="IPR002898">
    <property type="entry name" value="MotA_ExbB_proton_chnl"/>
</dbReference>
<keyword evidence="5 8" id="KW-0653">Protein transport</keyword>
<evidence type="ECO:0000256" key="5">
    <source>
        <dbReference type="ARBA" id="ARBA00022927"/>
    </source>
</evidence>
<protein>
    <submittedName>
        <fullName evidence="11">MotA/TolQ/ExbB proton channel family protein</fullName>
    </submittedName>
</protein>
<dbReference type="PANTHER" id="PTHR30625">
    <property type="entry name" value="PROTEIN TOLQ"/>
    <property type="match status" value="1"/>
</dbReference>
<accession>A0A9X3ITI3</accession>
<keyword evidence="7 9" id="KW-0472">Membrane</keyword>
<evidence type="ECO:0000259" key="10">
    <source>
        <dbReference type="Pfam" id="PF01618"/>
    </source>
</evidence>
<evidence type="ECO:0000256" key="6">
    <source>
        <dbReference type="ARBA" id="ARBA00022989"/>
    </source>
</evidence>
<feature type="domain" description="MotA/TolQ/ExbB proton channel" evidence="10">
    <location>
        <begin position="86"/>
        <end position="195"/>
    </location>
</feature>
<feature type="transmembrane region" description="Helical" evidence="9">
    <location>
        <begin position="122"/>
        <end position="142"/>
    </location>
</feature>
<dbReference type="EMBL" id="JAPNOA010000058">
    <property type="protein sequence ID" value="MCY0966921.1"/>
    <property type="molecule type" value="Genomic_DNA"/>
</dbReference>
<gene>
    <name evidence="11" type="ORF">OUO13_17220</name>
</gene>
<evidence type="ECO:0000313" key="11">
    <source>
        <dbReference type="EMBL" id="MCY0966921.1"/>
    </source>
</evidence>
<comment type="subcellular location">
    <subcellularLocation>
        <location evidence="1">Cell membrane</location>
        <topology evidence="1">Multi-pass membrane protein</topology>
    </subcellularLocation>
    <subcellularLocation>
        <location evidence="8">Membrane</location>
        <topology evidence="8">Multi-pass membrane protein</topology>
    </subcellularLocation>
</comment>
<keyword evidence="12" id="KW-1185">Reference proteome</keyword>
<evidence type="ECO:0000256" key="4">
    <source>
        <dbReference type="ARBA" id="ARBA00022692"/>
    </source>
</evidence>
<evidence type="ECO:0000256" key="7">
    <source>
        <dbReference type="ARBA" id="ARBA00023136"/>
    </source>
</evidence>
<comment type="similarity">
    <text evidence="8">Belongs to the exbB/tolQ family.</text>
</comment>
<dbReference type="Proteomes" id="UP001150830">
    <property type="component" value="Unassembled WGS sequence"/>
</dbReference>
<evidence type="ECO:0000256" key="3">
    <source>
        <dbReference type="ARBA" id="ARBA00022475"/>
    </source>
</evidence>
<reference evidence="11" key="1">
    <citation type="submission" date="2022-11" db="EMBL/GenBank/DDBJ databases">
        <title>Parathalassolutuus dongxingensis gen. nov., sp. nov., a novel member of family Oceanospirillaceae isolated from a coastal shrimp pond in Guangxi, China.</title>
        <authorList>
            <person name="Chen H."/>
        </authorList>
    </citation>
    <scope>NUCLEOTIDE SEQUENCE</scope>
    <source>
        <strain evidence="11">G-43</strain>
    </source>
</reference>
<organism evidence="11 12">
    <name type="scientific">Parathalassolituus penaei</name>
    <dbReference type="NCBI Taxonomy" id="2997323"/>
    <lineage>
        <taxon>Bacteria</taxon>
        <taxon>Pseudomonadati</taxon>
        <taxon>Pseudomonadota</taxon>
        <taxon>Gammaproteobacteria</taxon>
        <taxon>Oceanospirillales</taxon>
        <taxon>Oceanospirillaceae</taxon>
        <taxon>Parathalassolituus</taxon>
    </lineage>
</organism>
<comment type="caution">
    <text evidence="11">The sequence shown here is derived from an EMBL/GenBank/DDBJ whole genome shotgun (WGS) entry which is preliminary data.</text>
</comment>
<name>A0A9X3ITI3_9GAMM</name>
<keyword evidence="2 8" id="KW-0813">Transport</keyword>